<protein>
    <recommendedName>
        <fullName evidence="4">DUF406 family protein</fullName>
    </recommendedName>
</protein>
<dbReference type="GO" id="GO:0005829">
    <property type="term" value="C:cytosol"/>
    <property type="evidence" value="ECO:0007669"/>
    <property type="project" value="TreeGrafter"/>
</dbReference>
<evidence type="ECO:0008006" key="4">
    <source>
        <dbReference type="Google" id="ProtNLM"/>
    </source>
</evidence>
<comment type="similarity">
    <text evidence="1">Belongs to the UPF0381 family.</text>
</comment>
<dbReference type="PANTHER" id="PTHR38769:SF1">
    <property type="entry name" value="UPF0381 PROTEIN YFCZ-RELATED"/>
    <property type="match status" value="1"/>
</dbReference>
<organism evidence="2 3">
    <name type="scientific">Erwinia tasmaniensis (strain DSM 17950 / CFBP 7177 / CIP 109463 / NCPPB 4357 / Et1/99)</name>
    <dbReference type="NCBI Taxonomy" id="465817"/>
    <lineage>
        <taxon>Bacteria</taxon>
        <taxon>Pseudomonadati</taxon>
        <taxon>Pseudomonadota</taxon>
        <taxon>Gammaproteobacteria</taxon>
        <taxon>Enterobacterales</taxon>
        <taxon>Erwiniaceae</taxon>
        <taxon>Erwinia</taxon>
    </lineage>
</organism>
<dbReference type="PANTHER" id="PTHR38769">
    <property type="entry name" value="UPF0381 PROTEIN YFCZ-RELATED"/>
    <property type="match status" value="1"/>
</dbReference>
<dbReference type="Gene3D" id="3.30.70.860">
    <property type="match status" value="1"/>
</dbReference>
<dbReference type="KEGG" id="eta:ETA_11480"/>
<dbReference type="NCBIfam" id="TIGR00743">
    <property type="entry name" value="DUF406 family protein"/>
    <property type="match status" value="1"/>
</dbReference>
<gene>
    <name evidence="2" type="ordered locus">ETA_11480</name>
</gene>
<dbReference type="eggNOG" id="COG3691">
    <property type="taxonomic scope" value="Bacteria"/>
</dbReference>
<dbReference type="Proteomes" id="UP000001726">
    <property type="component" value="Chromosome"/>
</dbReference>
<evidence type="ECO:0000256" key="1">
    <source>
        <dbReference type="ARBA" id="ARBA00006201"/>
    </source>
</evidence>
<dbReference type="STRING" id="465817.ETA_11480"/>
<sequence length="98" mass="10812">MTDAIKRCSTRETAACCCVDVGTILDNGDRTASYSQVFPHQDHAEAMLSHLTDKARAVESDPCLIESQFHQTPAGIQLACRFTFSCQAETMIFQLGLR</sequence>
<dbReference type="OrthoDB" id="6198608at2"/>
<evidence type="ECO:0000313" key="2">
    <source>
        <dbReference type="EMBL" id="CAO96194.1"/>
    </source>
</evidence>
<dbReference type="InterPro" id="IPR005272">
    <property type="entry name" value="DUF406"/>
</dbReference>
<dbReference type="AlphaFoldDB" id="B2VJ09"/>
<proteinExistence type="inferred from homology"/>
<reference evidence="2 3" key="1">
    <citation type="journal article" date="2008" name="Environ. Microbiol.">
        <title>The genome of Erwinia tasmaniensis strain Et1/99, a non-pathogenic bacterium in the genus Erwinia.</title>
        <authorList>
            <person name="Kube M."/>
            <person name="Migdoll A.M."/>
            <person name="Mueller I."/>
            <person name="Kuhl H."/>
            <person name="Beck A."/>
            <person name="Reinhardt R."/>
            <person name="Geider K."/>
        </authorList>
    </citation>
    <scope>NUCLEOTIDE SEQUENCE [LARGE SCALE GENOMIC DNA]</scope>
    <source>
        <strain evidence="3">DSM 17950 / CFBP 7177 / CIP 109463 / NCPPB 4357 / Et1/99</strain>
    </source>
</reference>
<name>B2VJ09_ERWT9</name>
<accession>B2VJ09</accession>
<dbReference type="HOGENOM" id="CLU_162758_0_0_6"/>
<dbReference type="RefSeq" id="WP_012440891.1">
    <property type="nucleotide sequence ID" value="NC_010694.1"/>
</dbReference>
<evidence type="ECO:0000313" key="3">
    <source>
        <dbReference type="Proteomes" id="UP000001726"/>
    </source>
</evidence>
<dbReference type="EMBL" id="CU468135">
    <property type="protein sequence ID" value="CAO96194.1"/>
    <property type="molecule type" value="Genomic_DNA"/>
</dbReference>
<keyword evidence="3" id="KW-1185">Reference proteome</keyword>
<dbReference type="Pfam" id="PF04175">
    <property type="entry name" value="DUF406"/>
    <property type="match status" value="1"/>
</dbReference>
<dbReference type="InterPro" id="IPR035571">
    <property type="entry name" value="UPF0234-like_C"/>
</dbReference>